<evidence type="ECO:0000256" key="1">
    <source>
        <dbReference type="SAM" id="MobiDB-lite"/>
    </source>
</evidence>
<feature type="compositionally biased region" description="Low complexity" evidence="1">
    <location>
        <begin position="66"/>
        <end position="78"/>
    </location>
</feature>
<dbReference type="Pfam" id="PF20253">
    <property type="entry name" value="DUF6604"/>
    <property type="match status" value="1"/>
</dbReference>
<feature type="domain" description="DUF6604" evidence="2">
    <location>
        <begin position="11"/>
        <end position="279"/>
    </location>
</feature>
<proteinExistence type="predicted"/>
<dbReference type="EMBL" id="CP034204">
    <property type="protein sequence ID" value="QBZ53535.1"/>
    <property type="molecule type" value="Genomic_DNA"/>
</dbReference>
<reference evidence="3 4" key="1">
    <citation type="journal article" date="2019" name="Mol. Biol. Evol.">
        <title>Blast fungal genomes show frequent chromosomal changes, gene gains and losses, and effector gene turnover.</title>
        <authorList>
            <person name="Gomez Luciano L.B."/>
            <person name="Jason Tsai I."/>
            <person name="Chuma I."/>
            <person name="Tosa Y."/>
            <person name="Chen Y.H."/>
            <person name="Li J.Y."/>
            <person name="Li M.Y."/>
            <person name="Jade Lu M.Y."/>
            <person name="Nakayashiki H."/>
            <person name="Li W.H."/>
        </authorList>
    </citation>
    <scope>NUCLEOTIDE SEQUENCE [LARGE SCALE GENOMIC DNA]</scope>
    <source>
        <strain evidence="3">MZ5-1-6</strain>
    </source>
</reference>
<name>A0A4V1C4N8_PYROR</name>
<evidence type="ECO:0000313" key="4">
    <source>
        <dbReference type="Proteomes" id="UP000294847"/>
    </source>
</evidence>
<accession>A0A4V1C4N8</accession>
<dbReference type="AlphaFoldDB" id="A0A4V1C4N8"/>
<organism evidence="3 4">
    <name type="scientific">Pyricularia oryzae</name>
    <name type="common">Rice blast fungus</name>
    <name type="synonym">Magnaporthe oryzae</name>
    <dbReference type="NCBI Taxonomy" id="318829"/>
    <lineage>
        <taxon>Eukaryota</taxon>
        <taxon>Fungi</taxon>
        <taxon>Dikarya</taxon>
        <taxon>Ascomycota</taxon>
        <taxon>Pezizomycotina</taxon>
        <taxon>Sordariomycetes</taxon>
        <taxon>Sordariomycetidae</taxon>
        <taxon>Magnaporthales</taxon>
        <taxon>Pyriculariaceae</taxon>
        <taxon>Pyricularia</taxon>
    </lineage>
</organism>
<evidence type="ECO:0000259" key="2">
    <source>
        <dbReference type="Pfam" id="PF20253"/>
    </source>
</evidence>
<protein>
    <recommendedName>
        <fullName evidence="2">DUF6604 domain-containing protein</fullName>
    </recommendedName>
</protein>
<evidence type="ECO:0000313" key="3">
    <source>
        <dbReference type="EMBL" id="QBZ53535.1"/>
    </source>
</evidence>
<sequence>MLPSALVSTYQQYKLDTDSVAAWLASTAKSLGYSADLLDSSVAATSTSKPRASGGRLKGKARSNAKKTAAAGASSSAPAPKPSGPKYVISVRSFVSLAEYIAEKAAPVAEVFRTVIDRVIAARSKFGGQLRDYGEAINPGSDAKHQHFVDVLAKVRSVLSPLMPAVKDEDGQSDAARLTNRFTGLAVYEASQEFLNLPDVARPGTAQNDDSTYEAQPERSFEEAIFALDALINDLGHVRSHIRWIWSNHKDGLFEVAPAAVATDTAVALARGLIDEVLPLLEWNGGIGDLLERYYLLRCIVQGWKLEDLKVAANVKDNFNHKTYDIADGTYLLPYRLLEAFIPVVEERGQVPIYKEGMFGYWDPKSNRSLKTGLQKFEDDRALLMPFFSEIATAMRGVDNWPVKDELYQGVEELAKTKKVPFYAAFAAQIFLDITYELGEHVERGFDAFQEQTNFMNNDVEQHFEFHSKLKIKSWTAAHDQMLREFQKSIQWLGKDPLRNVQNRLLARMGAPASTMPMHLIFRMSPVVSGLMLFHFRLVYSHVGRAVADAWGSVQYAQHLYNAACRERLVGREDRWQDMEVLYANLGEGSFYVGGEAPKTAADYFKKFSLQMGTSAAAMTGTRRRGAPLASGAGPRGLKEGCPVSCMFKGRYVRGQIGPSGFLTPERVDQIIDLSLFEPIETPNDGKGDGLVLGRIEHPAILKEKAKKTMAMGTNKQQRKKAADGGRVTPSQLIQPLTWALQAETLELAFPLLTFHRWCWRLLRSVKESCDSLLTTRYGPGYLETERQLPFVVGWILMAAGGLGNDVPDRCMLEIAAGVIGELGGCEAGSIVSEKILGNIFDMPIVFEEEDA</sequence>
<dbReference type="PANTHER" id="PTHR38795">
    <property type="entry name" value="DUF6604 DOMAIN-CONTAINING PROTEIN"/>
    <property type="match status" value="1"/>
</dbReference>
<gene>
    <name evidence="3" type="ORF">PoMZ_09222</name>
</gene>
<dbReference type="PANTHER" id="PTHR38795:SF1">
    <property type="entry name" value="DUF6604 DOMAIN-CONTAINING PROTEIN"/>
    <property type="match status" value="1"/>
</dbReference>
<feature type="region of interest" description="Disordered" evidence="1">
    <location>
        <begin position="707"/>
        <end position="727"/>
    </location>
</feature>
<dbReference type="InterPro" id="IPR046539">
    <property type="entry name" value="DUF6604"/>
</dbReference>
<dbReference type="Proteomes" id="UP000294847">
    <property type="component" value="Chromosome 1"/>
</dbReference>
<feature type="region of interest" description="Disordered" evidence="1">
    <location>
        <begin position="45"/>
        <end position="83"/>
    </location>
</feature>